<dbReference type="InterPro" id="IPR042251">
    <property type="entry name" value="EutC_C"/>
</dbReference>
<dbReference type="Gene3D" id="1.10.30.40">
    <property type="entry name" value="Ethanolamine ammonia-lyase light chain (EutC), N-terminal domain"/>
    <property type="match status" value="1"/>
</dbReference>
<keyword evidence="7" id="KW-1185">Reference proteome</keyword>
<comment type="catalytic activity">
    <reaction evidence="5">
        <text>ethanolamine = acetaldehyde + NH4(+)</text>
        <dbReference type="Rhea" id="RHEA:15313"/>
        <dbReference type="ChEBI" id="CHEBI:15343"/>
        <dbReference type="ChEBI" id="CHEBI:28938"/>
        <dbReference type="ChEBI" id="CHEBI:57603"/>
        <dbReference type="EC" id="4.3.1.7"/>
    </reaction>
</comment>
<comment type="subcellular location">
    <subcellularLocation>
        <location evidence="5">Bacterial microcompartment</location>
    </subcellularLocation>
</comment>
<gene>
    <name evidence="5" type="primary">eutC</name>
    <name evidence="6" type="ORF">SAMN04487992_102250</name>
</gene>
<evidence type="ECO:0000313" key="6">
    <source>
        <dbReference type="EMBL" id="SDE61608.1"/>
    </source>
</evidence>
<organism evidence="6 7">
    <name type="scientific">Cellulophaga baltica</name>
    <dbReference type="NCBI Taxonomy" id="76594"/>
    <lineage>
        <taxon>Bacteria</taxon>
        <taxon>Pseudomonadati</taxon>
        <taxon>Bacteroidota</taxon>
        <taxon>Flavobacteriia</taxon>
        <taxon>Flavobacteriales</taxon>
        <taxon>Flavobacteriaceae</taxon>
        <taxon>Cellulophaga</taxon>
    </lineage>
</organism>
<evidence type="ECO:0000256" key="3">
    <source>
        <dbReference type="ARBA" id="ARBA00023285"/>
    </source>
</evidence>
<dbReference type="GO" id="GO:0031471">
    <property type="term" value="C:ethanolamine degradation polyhedral organelle"/>
    <property type="evidence" value="ECO:0007669"/>
    <property type="project" value="UniProtKB-UniRule"/>
</dbReference>
<evidence type="ECO:0000256" key="1">
    <source>
        <dbReference type="ARBA" id="ARBA00022628"/>
    </source>
</evidence>
<comment type="cofactor">
    <cofactor evidence="5">
        <name>adenosylcob(III)alamin</name>
        <dbReference type="ChEBI" id="CHEBI:18408"/>
    </cofactor>
    <text evidence="5">Binds between the large and small subunits.</text>
</comment>
<reference evidence="7" key="1">
    <citation type="submission" date="2016-10" db="EMBL/GenBank/DDBJ databases">
        <authorList>
            <person name="Varghese N."/>
            <person name="Submissions S."/>
        </authorList>
    </citation>
    <scope>NUCLEOTIDE SEQUENCE [LARGE SCALE GENOMIC DNA]</scope>
    <source>
        <strain evidence="7">DSM 24729</strain>
    </source>
</reference>
<protein>
    <recommendedName>
        <fullName evidence="5">Ethanolamine ammonia-lyase small subunit</fullName>
        <shortName evidence="5">EAL small subunit</shortName>
        <ecNumber evidence="5">4.3.1.7</ecNumber>
    </recommendedName>
</protein>
<dbReference type="GO" id="GO:0006520">
    <property type="term" value="P:amino acid metabolic process"/>
    <property type="evidence" value="ECO:0007669"/>
    <property type="project" value="InterPro"/>
</dbReference>
<dbReference type="EC" id="4.3.1.7" evidence="5"/>
<comment type="subunit">
    <text evidence="5">The basic unit is a heterodimer which dimerizes to form tetramers. The heterotetramers trimerize; 6 large subunits form a core ring with 6 small subunits projecting outwards.</text>
</comment>
<dbReference type="GO" id="GO:0046336">
    <property type="term" value="P:ethanolamine catabolic process"/>
    <property type="evidence" value="ECO:0007669"/>
    <property type="project" value="UniProtKB-UniRule"/>
</dbReference>
<dbReference type="GO" id="GO:0009350">
    <property type="term" value="C:ethanolamine ammonia-lyase complex"/>
    <property type="evidence" value="ECO:0007669"/>
    <property type="project" value="UniProtKB-UniRule"/>
</dbReference>
<dbReference type="PANTHER" id="PTHR39330:SF1">
    <property type="entry name" value="ETHANOLAMINE AMMONIA-LYASE SMALL SUBUNIT"/>
    <property type="match status" value="1"/>
</dbReference>
<keyword evidence="1 5" id="KW-0846">Cobalamin</keyword>
<dbReference type="PANTHER" id="PTHR39330">
    <property type="entry name" value="ETHANOLAMINE AMMONIA-LYASE LIGHT CHAIN"/>
    <property type="match status" value="1"/>
</dbReference>
<dbReference type="HAMAP" id="MF_00601">
    <property type="entry name" value="EutC"/>
    <property type="match status" value="1"/>
</dbReference>
<dbReference type="PIRSF" id="PIRSF018982">
    <property type="entry name" value="EutC"/>
    <property type="match status" value="1"/>
</dbReference>
<evidence type="ECO:0000256" key="2">
    <source>
        <dbReference type="ARBA" id="ARBA00023239"/>
    </source>
</evidence>
<dbReference type="AlphaFoldDB" id="A0A1G7ED46"/>
<dbReference type="Gene3D" id="3.40.50.11240">
    <property type="entry name" value="Ethanolamine ammonia-lyase light chain (EutC)"/>
    <property type="match status" value="1"/>
</dbReference>
<dbReference type="Proteomes" id="UP000182114">
    <property type="component" value="Unassembled WGS sequence"/>
</dbReference>
<dbReference type="GO" id="GO:0008851">
    <property type="term" value="F:ethanolamine ammonia-lyase activity"/>
    <property type="evidence" value="ECO:0007669"/>
    <property type="project" value="UniProtKB-UniRule"/>
</dbReference>
<comment type="pathway">
    <text evidence="5">Amine and polyamine degradation; ethanolamine degradation.</text>
</comment>
<evidence type="ECO:0000256" key="4">
    <source>
        <dbReference type="ARBA" id="ARBA00024446"/>
    </source>
</evidence>
<feature type="binding site" evidence="5">
    <location>
        <position position="201"/>
    </location>
    <ligand>
        <name>adenosylcob(III)alamin</name>
        <dbReference type="ChEBI" id="CHEBI:18408"/>
    </ligand>
</feature>
<dbReference type="EMBL" id="FNBD01000002">
    <property type="protein sequence ID" value="SDE61608.1"/>
    <property type="molecule type" value="Genomic_DNA"/>
</dbReference>
<sequence>MSDKIELPDQWHKLKQFTKARVALGNVGTGLPLTVVLALKHAHALAKDAIVTKLDIEGLKKNCEELNIPCQVFKSKAHDRLEYLKRPDLGRRLDLSSNSIDFGKADIVFVITDGLSATAVNKYAFEVLGIILLGITKKYKVAIALVEQGRVAIGDEVAELYRADFVAVLLGERPGLSSPESMGVYTTYKPKLGLTDERRNCISNIHSDGLSAIQGSTLLKYLIDRSFALQLSGVDLKIEIGDILENKKSV</sequence>
<dbReference type="GO" id="GO:0031419">
    <property type="term" value="F:cobalamin binding"/>
    <property type="evidence" value="ECO:0007669"/>
    <property type="project" value="UniProtKB-UniRule"/>
</dbReference>
<dbReference type="UniPathway" id="UPA00560"/>
<dbReference type="NCBIfam" id="NF003971">
    <property type="entry name" value="PRK05465.1"/>
    <property type="match status" value="1"/>
</dbReference>
<evidence type="ECO:0000256" key="5">
    <source>
        <dbReference type="HAMAP-Rule" id="MF_00601"/>
    </source>
</evidence>
<keyword evidence="4 5" id="KW-1283">Bacterial microcompartment</keyword>
<feature type="binding site" evidence="5">
    <location>
        <position position="151"/>
    </location>
    <ligand>
        <name>adenosylcob(III)alamin</name>
        <dbReference type="ChEBI" id="CHEBI:18408"/>
    </ligand>
</feature>
<keyword evidence="3 5" id="KW-0170">Cobalt</keyword>
<comment type="function">
    <text evidence="5">Catalyzes the deamination of various vicinal amino-alcohols to oxo compounds. Allows this organism to utilize ethanolamine as the sole source of nitrogen and carbon in the presence of external vitamin B12.</text>
</comment>
<evidence type="ECO:0000313" key="7">
    <source>
        <dbReference type="Proteomes" id="UP000182114"/>
    </source>
</evidence>
<feature type="binding site" evidence="5">
    <location>
        <position position="172"/>
    </location>
    <ligand>
        <name>adenosylcob(III)alamin</name>
        <dbReference type="ChEBI" id="CHEBI:18408"/>
    </ligand>
</feature>
<comment type="similarity">
    <text evidence="5">Belongs to the EutC family.</text>
</comment>
<dbReference type="InterPro" id="IPR009246">
    <property type="entry name" value="EutC"/>
</dbReference>
<dbReference type="Pfam" id="PF05985">
    <property type="entry name" value="EutC"/>
    <property type="match status" value="1"/>
</dbReference>
<accession>A0A1G7ED46</accession>
<dbReference type="RefSeq" id="WP_074537536.1">
    <property type="nucleotide sequence ID" value="NZ_FNBD01000002.1"/>
</dbReference>
<proteinExistence type="inferred from homology"/>
<dbReference type="InterPro" id="IPR042255">
    <property type="entry name" value="EutC_N"/>
</dbReference>
<keyword evidence="2 5" id="KW-0456">Lyase</keyword>
<name>A0A1G7ED46_9FLAO</name>